<feature type="region of interest" description="Disordered" evidence="5">
    <location>
        <begin position="311"/>
        <end position="350"/>
    </location>
</feature>
<evidence type="ECO:0000256" key="1">
    <source>
        <dbReference type="ARBA" id="ARBA00022723"/>
    </source>
</evidence>
<proteinExistence type="predicted"/>
<name>A0A5J4WQD9_9EUKA</name>
<feature type="compositionally biased region" description="Polar residues" evidence="5">
    <location>
        <begin position="452"/>
        <end position="498"/>
    </location>
</feature>
<reference evidence="7 8" key="1">
    <citation type="submission" date="2019-03" db="EMBL/GenBank/DDBJ databases">
        <title>Single cell metagenomics reveals metabolic interactions within the superorganism composed of flagellate Streblomastix strix and complex community of Bacteroidetes bacteria on its surface.</title>
        <authorList>
            <person name="Treitli S.C."/>
            <person name="Kolisko M."/>
            <person name="Husnik F."/>
            <person name="Keeling P."/>
            <person name="Hampl V."/>
        </authorList>
    </citation>
    <scope>NUCLEOTIDE SEQUENCE [LARGE SCALE GENOMIC DNA]</scope>
    <source>
        <strain evidence="7">ST1C</strain>
    </source>
</reference>
<keyword evidence="3" id="KW-0862">Zinc</keyword>
<dbReference type="EMBL" id="SNRW01001382">
    <property type="protein sequence ID" value="KAA6396625.1"/>
    <property type="molecule type" value="Genomic_DNA"/>
</dbReference>
<evidence type="ECO:0000259" key="6">
    <source>
        <dbReference type="PROSITE" id="PS50089"/>
    </source>
</evidence>
<evidence type="ECO:0000313" key="8">
    <source>
        <dbReference type="Proteomes" id="UP000324800"/>
    </source>
</evidence>
<evidence type="ECO:0000256" key="2">
    <source>
        <dbReference type="ARBA" id="ARBA00022771"/>
    </source>
</evidence>
<dbReference type="InterPro" id="IPR017907">
    <property type="entry name" value="Znf_RING_CS"/>
</dbReference>
<feature type="region of interest" description="Disordered" evidence="5">
    <location>
        <begin position="58"/>
        <end position="93"/>
    </location>
</feature>
<dbReference type="InterPro" id="IPR013083">
    <property type="entry name" value="Znf_RING/FYVE/PHD"/>
</dbReference>
<evidence type="ECO:0000256" key="3">
    <source>
        <dbReference type="ARBA" id="ARBA00022833"/>
    </source>
</evidence>
<dbReference type="Proteomes" id="UP000324800">
    <property type="component" value="Unassembled WGS sequence"/>
</dbReference>
<dbReference type="GO" id="GO:0008270">
    <property type="term" value="F:zinc ion binding"/>
    <property type="evidence" value="ECO:0007669"/>
    <property type="project" value="UniProtKB-KW"/>
</dbReference>
<dbReference type="PANTHER" id="PTHR23327:SF42">
    <property type="entry name" value="LON PEPTIDASE N-TERMINAL DOMAIN AND RING FINGER PROTEIN C14F5.10C"/>
    <property type="match status" value="1"/>
</dbReference>
<dbReference type="PROSITE" id="PS00518">
    <property type="entry name" value="ZF_RING_1"/>
    <property type="match status" value="1"/>
</dbReference>
<dbReference type="PROSITE" id="PS50089">
    <property type="entry name" value="ZF_RING_2"/>
    <property type="match status" value="1"/>
</dbReference>
<sequence length="511" mass="58130">MQIDEFSAPPVIVDSDEELKQLLHDLEAEFSENELGGFRRKTQLQLFGKTSYNLKPTSLQLPKSPSMASMQSASSQQQHQWQTAQSSKRSQYQDPKQNALFIVVRQLMTDDDEIHEALQLKMRELFEAEMEIGRIKIKEDKAQMAINEVVQKIRRQSVHFRRVIRDVRLILEAVSVDLVCHICFHIFEEPVTFIPCGHTYCLKCAIKTITNGKAQCERCPNVISRGYIYNYVVEQMAVRENVKAQRLKEIDQMIEFIGVLQARLDAQNAVDPTSFQVTIPPIDSTLDDLKKNKMKIKQEIQNATTKNEIKENIKVEKTGKKSKNKQPLSRKQSQSSYKSLNNKSLMESRKSLNSQSIMDLMGQDGQATGRSTGNVSMSSFQSFLDAHMRPDMISNENTKEVSFDLNNRLSPLIRQDTKQVKNVKGKNNNSFLLNINNMRGPKPKLQIRIPQGSAQQITSKPLIRNQTSGQKSQSRSTTPSNFSIRSPSPFTPNQSANVLNSQLVVSKNPRK</sequence>
<feature type="compositionally biased region" description="Low complexity" evidence="5">
    <location>
        <begin position="66"/>
        <end position="87"/>
    </location>
</feature>
<gene>
    <name evidence="7" type="ORF">EZS28_007849</name>
</gene>
<accession>A0A5J4WQD9</accession>
<dbReference type="InterPro" id="IPR001841">
    <property type="entry name" value="Znf_RING"/>
</dbReference>
<feature type="compositionally biased region" description="Polar residues" evidence="5">
    <location>
        <begin position="325"/>
        <end position="350"/>
    </location>
</feature>
<evidence type="ECO:0000256" key="4">
    <source>
        <dbReference type="PROSITE-ProRule" id="PRU00175"/>
    </source>
</evidence>
<feature type="domain" description="RING-type" evidence="6">
    <location>
        <begin position="180"/>
        <end position="219"/>
    </location>
</feature>
<keyword evidence="1" id="KW-0479">Metal-binding</keyword>
<dbReference type="AlphaFoldDB" id="A0A5J4WQD9"/>
<protein>
    <recommendedName>
        <fullName evidence="6">RING-type domain-containing protein</fullName>
    </recommendedName>
</protein>
<feature type="region of interest" description="Disordered" evidence="5">
    <location>
        <begin position="451"/>
        <end position="498"/>
    </location>
</feature>
<keyword evidence="2 4" id="KW-0863">Zinc-finger</keyword>
<evidence type="ECO:0000256" key="5">
    <source>
        <dbReference type="SAM" id="MobiDB-lite"/>
    </source>
</evidence>
<organism evidence="7 8">
    <name type="scientific">Streblomastix strix</name>
    <dbReference type="NCBI Taxonomy" id="222440"/>
    <lineage>
        <taxon>Eukaryota</taxon>
        <taxon>Metamonada</taxon>
        <taxon>Preaxostyla</taxon>
        <taxon>Oxymonadida</taxon>
        <taxon>Streblomastigidae</taxon>
        <taxon>Streblomastix</taxon>
    </lineage>
</organism>
<dbReference type="PANTHER" id="PTHR23327">
    <property type="entry name" value="RING FINGER PROTEIN 127"/>
    <property type="match status" value="1"/>
</dbReference>
<evidence type="ECO:0000313" key="7">
    <source>
        <dbReference type="EMBL" id="KAA6396625.1"/>
    </source>
</evidence>
<dbReference type="Pfam" id="PF13923">
    <property type="entry name" value="zf-C3HC4_2"/>
    <property type="match status" value="1"/>
</dbReference>
<dbReference type="SUPFAM" id="SSF57850">
    <property type="entry name" value="RING/U-box"/>
    <property type="match status" value="1"/>
</dbReference>
<dbReference type="OrthoDB" id="6105938at2759"/>
<dbReference type="Gene3D" id="3.30.40.10">
    <property type="entry name" value="Zinc/RING finger domain, C3HC4 (zinc finger)"/>
    <property type="match status" value="1"/>
</dbReference>
<dbReference type="GO" id="GO:0061630">
    <property type="term" value="F:ubiquitin protein ligase activity"/>
    <property type="evidence" value="ECO:0007669"/>
    <property type="project" value="TreeGrafter"/>
</dbReference>
<comment type="caution">
    <text evidence="7">The sequence shown here is derived from an EMBL/GenBank/DDBJ whole genome shotgun (WGS) entry which is preliminary data.</text>
</comment>